<dbReference type="EMBL" id="KB206411">
    <property type="protein sequence ID" value="ELP91887.1"/>
    <property type="molecule type" value="Genomic_DNA"/>
</dbReference>
<sequence>MLLLSLLVLSVVSDKTYCEVPKFEALQPIEGYTPVLLQMVFRHGDRSPWLTYKGDQGVFDCDVSQQLRFLSSSGVEAFEHHHIKTVIDKEKMVFAKDNMYSGSCQLGQLTRKGLNQLAYLGDQVRSKYVGENNFLPVDLDTKDIYVRSTQVWRVIQSAESFLQHLYPADHRKKDARIKIDTLPSEIEYAVKNEKGRCPYSDQLDKDLFSKYFIDELSDRNNAILKPIYEKMARFFGEVTYNWYDSYFDILQELECNDQPFPCRNMTNEDGSVTEECITKEEFDTMVANIYHDNIYRFWDNGTTEPFPARYASGWLLRDILNYQMDRINGVNHLKYTHFHAHDTTIYPLVSLLEGDYSSWPPYASYIIFELYEKEGENYIRVGYNNKYLDLNFCEKDANGLCKFKSFYDHLQAKVLPLNACDI</sequence>
<gene>
    <name evidence="3" type="ORF">EIN_398170</name>
</gene>
<comment type="similarity">
    <text evidence="1">Belongs to the histidine acid phosphatase family.</text>
</comment>
<reference evidence="3 4" key="1">
    <citation type="submission" date="2012-10" db="EMBL/GenBank/DDBJ databases">
        <authorList>
            <person name="Zafar N."/>
            <person name="Inman J."/>
            <person name="Hall N."/>
            <person name="Lorenzi H."/>
            <person name="Caler E."/>
        </authorList>
    </citation>
    <scope>NUCLEOTIDE SEQUENCE [LARGE SCALE GENOMIC DNA]</scope>
    <source>
        <strain evidence="3 4">IP1</strain>
    </source>
</reference>
<keyword evidence="4" id="KW-1185">Reference proteome</keyword>
<dbReference type="AlphaFoldDB" id="A0A0A1UA33"/>
<dbReference type="CDD" id="cd07061">
    <property type="entry name" value="HP_HAP_like"/>
    <property type="match status" value="1"/>
</dbReference>
<dbReference type="Gene3D" id="3.40.50.1240">
    <property type="entry name" value="Phosphoglycerate mutase-like"/>
    <property type="match status" value="1"/>
</dbReference>
<evidence type="ECO:0000313" key="3">
    <source>
        <dbReference type="EMBL" id="ELP91887.1"/>
    </source>
</evidence>
<dbReference type="Proteomes" id="UP000014680">
    <property type="component" value="Unassembled WGS sequence"/>
</dbReference>
<dbReference type="InterPro" id="IPR000560">
    <property type="entry name" value="His_Pase_clade-2"/>
</dbReference>
<accession>A0A0A1UA33</accession>
<dbReference type="KEGG" id="eiv:EIN_398170"/>
<proteinExistence type="inferred from homology"/>
<evidence type="ECO:0000256" key="2">
    <source>
        <dbReference type="SAM" id="SignalP"/>
    </source>
</evidence>
<dbReference type="OrthoDB" id="10257284at2759"/>
<protein>
    <recommendedName>
        <fullName evidence="5">Acid phosphatase</fullName>
    </recommendedName>
</protein>
<dbReference type="RefSeq" id="XP_004258658.1">
    <property type="nucleotide sequence ID" value="XM_004258610.1"/>
</dbReference>
<feature type="chain" id="PRO_5001991160" description="Acid phosphatase" evidence="2">
    <location>
        <begin position="19"/>
        <end position="422"/>
    </location>
</feature>
<organism evidence="3 4">
    <name type="scientific">Entamoeba invadens IP1</name>
    <dbReference type="NCBI Taxonomy" id="370355"/>
    <lineage>
        <taxon>Eukaryota</taxon>
        <taxon>Amoebozoa</taxon>
        <taxon>Evosea</taxon>
        <taxon>Archamoebae</taxon>
        <taxon>Mastigamoebida</taxon>
        <taxon>Entamoebidae</taxon>
        <taxon>Entamoeba</taxon>
    </lineage>
</organism>
<dbReference type="SUPFAM" id="SSF53254">
    <property type="entry name" value="Phosphoglycerate mutase-like"/>
    <property type="match status" value="1"/>
</dbReference>
<dbReference type="OMA" id="TYDTLHC"/>
<name>A0A0A1UA33_ENTIV</name>
<feature type="signal peptide" evidence="2">
    <location>
        <begin position="1"/>
        <end position="18"/>
    </location>
</feature>
<dbReference type="PANTHER" id="PTHR11567">
    <property type="entry name" value="ACID PHOSPHATASE-RELATED"/>
    <property type="match status" value="1"/>
</dbReference>
<dbReference type="Pfam" id="PF00328">
    <property type="entry name" value="His_Phos_2"/>
    <property type="match status" value="1"/>
</dbReference>
<dbReference type="InterPro" id="IPR050645">
    <property type="entry name" value="Histidine_acid_phosphatase"/>
</dbReference>
<evidence type="ECO:0008006" key="5">
    <source>
        <dbReference type="Google" id="ProtNLM"/>
    </source>
</evidence>
<keyword evidence="2" id="KW-0732">Signal</keyword>
<dbReference type="PANTHER" id="PTHR11567:SF203">
    <property type="entry name" value="COUNTING FACTOR 60"/>
    <property type="match status" value="1"/>
</dbReference>
<evidence type="ECO:0000313" key="4">
    <source>
        <dbReference type="Proteomes" id="UP000014680"/>
    </source>
</evidence>
<evidence type="ECO:0000256" key="1">
    <source>
        <dbReference type="ARBA" id="ARBA00005375"/>
    </source>
</evidence>
<dbReference type="GeneID" id="14890818"/>
<dbReference type="InterPro" id="IPR029033">
    <property type="entry name" value="His_PPase_superfam"/>
</dbReference>
<dbReference type="VEuPathDB" id="AmoebaDB:EIN_398170"/>
<dbReference type="GO" id="GO:0016791">
    <property type="term" value="F:phosphatase activity"/>
    <property type="evidence" value="ECO:0007669"/>
    <property type="project" value="TreeGrafter"/>
</dbReference>